<dbReference type="GO" id="GO:0043190">
    <property type="term" value="C:ATP-binding cassette (ABC) transporter complex"/>
    <property type="evidence" value="ECO:0007669"/>
    <property type="project" value="TreeGrafter"/>
</dbReference>
<keyword evidence="7" id="KW-1278">Translocase</keyword>
<reference evidence="10 11" key="1">
    <citation type="submission" date="2020-03" db="EMBL/GenBank/DDBJ databases">
        <title>Weissella sp. nov., isolated from Cybister lewisianus.</title>
        <authorList>
            <person name="Hyun D.-W."/>
            <person name="Bae J.-W."/>
        </authorList>
    </citation>
    <scope>NUCLEOTIDE SEQUENCE [LARGE SCALE GENOMIC DNA]</scope>
    <source>
        <strain evidence="10 11">HDW19</strain>
    </source>
</reference>
<sequence length="466" mass="51956">MTTLTINNLSHTYASPGVSVLKNISWKVQPNSFNLLSGPSGAGKSTLMRLMAGLEKPQTGTILINQYPVHTVVPFDRAQRIALLFQNPTRQFTMQTAQEELTFALENIKTPQSQIQPRIQTVLAELNLINLADRPLLQLSGGEQQKIALAIILAMDTDIILLDEPFANVDPSSRLALLKLLKQIQVQHAKTIIITDHDLNNYQSIIDHHYQITATGELKLGDQQQLSQNPPVIFLDHSDLTMGPLSWHNLKLIQQDQLLLKSNNFNIPAASIGLLSGANGSGKSTLLKTLSRQIPLSGQLTWKTQKTPKPWSKLVGYGFQTASHQFIELTPRAEFAVSSKVSQQSDYWTPQLIAESVSRLELGHTLEQSVYQLSGGQQKKVQTLALLILGLPVLLLDEPLAGLDLKSIHVLMEIMSTYVKATQTSIFMISHQRHGLEPFIDYERMIVDQNFINPSHVEEHRNVTPF</sequence>
<dbReference type="EMBL" id="CP049888">
    <property type="protein sequence ID" value="QIL50985.1"/>
    <property type="molecule type" value="Genomic_DNA"/>
</dbReference>
<dbReference type="KEGG" id="wco:G7084_06535"/>
<dbReference type="GO" id="GO:0016887">
    <property type="term" value="F:ATP hydrolysis activity"/>
    <property type="evidence" value="ECO:0007669"/>
    <property type="project" value="InterPro"/>
</dbReference>
<evidence type="ECO:0000256" key="1">
    <source>
        <dbReference type="ARBA" id="ARBA00004202"/>
    </source>
</evidence>
<protein>
    <submittedName>
        <fullName evidence="10">ATP-binding cassette domain-containing protein</fullName>
    </submittedName>
</protein>
<keyword evidence="4" id="KW-1003">Cell membrane</keyword>
<feature type="domain" description="ABC transporter" evidence="9">
    <location>
        <begin position="245"/>
        <end position="466"/>
    </location>
</feature>
<name>A0A6G8B194_9LACO</name>
<dbReference type="Pfam" id="PF00005">
    <property type="entry name" value="ABC_tran"/>
    <property type="match status" value="2"/>
</dbReference>
<keyword evidence="6 10" id="KW-0067">ATP-binding</keyword>
<evidence type="ECO:0000256" key="4">
    <source>
        <dbReference type="ARBA" id="ARBA00022475"/>
    </source>
</evidence>
<dbReference type="SUPFAM" id="SSF52540">
    <property type="entry name" value="P-loop containing nucleoside triphosphate hydrolases"/>
    <property type="match status" value="2"/>
</dbReference>
<dbReference type="CDD" id="cd03225">
    <property type="entry name" value="ABC_cobalt_CbiO_domain1"/>
    <property type="match status" value="1"/>
</dbReference>
<dbReference type="PANTHER" id="PTHR43553">
    <property type="entry name" value="HEAVY METAL TRANSPORTER"/>
    <property type="match status" value="1"/>
</dbReference>
<dbReference type="AlphaFoldDB" id="A0A6G8B194"/>
<evidence type="ECO:0000256" key="6">
    <source>
        <dbReference type="ARBA" id="ARBA00022840"/>
    </source>
</evidence>
<evidence type="ECO:0000256" key="2">
    <source>
        <dbReference type="ARBA" id="ARBA00005417"/>
    </source>
</evidence>
<dbReference type="InterPro" id="IPR027417">
    <property type="entry name" value="P-loop_NTPase"/>
</dbReference>
<dbReference type="SMART" id="SM00382">
    <property type="entry name" value="AAA"/>
    <property type="match status" value="2"/>
</dbReference>
<evidence type="ECO:0000256" key="7">
    <source>
        <dbReference type="ARBA" id="ARBA00022967"/>
    </source>
</evidence>
<organism evidence="10 11">
    <name type="scientific">Weissella coleopterorum</name>
    <dbReference type="NCBI Taxonomy" id="2714949"/>
    <lineage>
        <taxon>Bacteria</taxon>
        <taxon>Bacillati</taxon>
        <taxon>Bacillota</taxon>
        <taxon>Bacilli</taxon>
        <taxon>Lactobacillales</taxon>
        <taxon>Lactobacillaceae</taxon>
        <taxon>Weissella</taxon>
    </lineage>
</organism>
<evidence type="ECO:0000256" key="3">
    <source>
        <dbReference type="ARBA" id="ARBA00022448"/>
    </source>
</evidence>
<proteinExistence type="inferred from homology"/>
<evidence type="ECO:0000259" key="9">
    <source>
        <dbReference type="PROSITE" id="PS50893"/>
    </source>
</evidence>
<evidence type="ECO:0000313" key="11">
    <source>
        <dbReference type="Proteomes" id="UP000500741"/>
    </source>
</evidence>
<keyword evidence="11" id="KW-1185">Reference proteome</keyword>
<dbReference type="InterPro" id="IPR015856">
    <property type="entry name" value="ABC_transpr_CbiO/EcfA_su"/>
</dbReference>
<dbReference type="GO" id="GO:0005524">
    <property type="term" value="F:ATP binding"/>
    <property type="evidence" value="ECO:0007669"/>
    <property type="project" value="UniProtKB-KW"/>
</dbReference>
<dbReference type="GO" id="GO:0042626">
    <property type="term" value="F:ATPase-coupled transmembrane transporter activity"/>
    <property type="evidence" value="ECO:0007669"/>
    <property type="project" value="TreeGrafter"/>
</dbReference>
<dbReference type="InterPro" id="IPR003439">
    <property type="entry name" value="ABC_transporter-like_ATP-bd"/>
</dbReference>
<keyword evidence="3" id="KW-0813">Transport</keyword>
<dbReference type="PROSITE" id="PS00211">
    <property type="entry name" value="ABC_TRANSPORTER_1"/>
    <property type="match status" value="1"/>
</dbReference>
<gene>
    <name evidence="10" type="ORF">G7084_06535</name>
</gene>
<dbReference type="InterPro" id="IPR050095">
    <property type="entry name" value="ECF_ABC_transporter_ATP-bd"/>
</dbReference>
<comment type="similarity">
    <text evidence="2">Belongs to the ABC transporter superfamily.</text>
</comment>
<dbReference type="PROSITE" id="PS50893">
    <property type="entry name" value="ABC_TRANSPORTER_2"/>
    <property type="match status" value="2"/>
</dbReference>
<feature type="domain" description="ABC transporter" evidence="9">
    <location>
        <begin position="4"/>
        <end position="239"/>
    </location>
</feature>
<accession>A0A6G8B194</accession>
<evidence type="ECO:0000256" key="5">
    <source>
        <dbReference type="ARBA" id="ARBA00022741"/>
    </source>
</evidence>
<keyword evidence="5" id="KW-0547">Nucleotide-binding</keyword>
<evidence type="ECO:0000256" key="8">
    <source>
        <dbReference type="ARBA" id="ARBA00023136"/>
    </source>
</evidence>
<comment type="subcellular location">
    <subcellularLocation>
        <location evidence="1">Cell membrane</location>
        <topology evidence="1">Peripheral membrane protein</topology>
    </subcellularLocation>
</comment>
<dbReference type="InterPro" id="IPR003593">
    <property type="entry name" value="AAA+_ATPase"/>
</dbReference>
<dbReference type="Proteomes" id="UP000500741">
    <property type="component" value="Chromosome"/>
</dbReference>
<dbReference type="InterPro" id="IPR017871">
    <property type="entry name" value="ABC_transporter-like_CS"/>
</dbReference>
<dbReference type="Gene3D" id="3.40.50.300">
    <property type="entry name" value="P-loop containing nucleotide triphosphate hydrolases"/>
    <property type="match status" value="2"/>
</dbReference>
<dbReference type="RefSeq" id="WP_166011123.1">
    <property type="nucleotide sequence ID" value="NZ_CP049888.1"/>
</dbReference>
<evidence type="ECO:0000313" key="10">
    <source>
        <dbReference type="EMBL" id="QIL50985.1"/>
    </source>
</evidence>
<keyword evidence="8" id="KW-0472">Membrane</keyword>
<dbReference type="PANTHER" id="PTHR43553:SF27">
    <property type="entry name" value="ENERGY-COUPLING FACTOR TRANSPORTER ATP-BINDING PROTEIN ECFA2"/>
    <property type="match status" value="1"/>
</dbReference>